<dbReference type="KEGG" id="cle:Clole_1996"/>
<proteinExistence type="predicted"/>
<dbReference type="GO" id="GO:0003677">
    <property type="term" value="F:DNA binding"/>
    <property type="evidence" value="ECO:0007669"/>
    <property type="project" value="UniProtKB-KW"/>
</dbReference>
<reference evidence="5 6" key="1">
    <citation type="journal article" date="2011" name="J. Bacteriol.">
        <title>Complete genome sequence of the cellulose-degrading bacterium Cellulosilyticum lentocellum.</title>
        <authorList>
            <consortium name="US DOE Joint Genome Institute"/>
            <person name="Miller D.A."/>
            <person name="Suen G."/>
            <person name="Bruce D."/>
            <person name="Copeland A."/>
            <person name="Cheng J.F."/>
            <person name="Detter C."/>
            <person name="Goodwin L.A."/>
            <person name="Han C.S."/>
            <person name="Hauser L.J."/>
            <person name="Land M.L."/>
            <person name="Lapidus A."/>
            <person name="Lucas S."/>
            <person name="Meincke L."/>
            <person name="Pitluck S."/>
            <person name="Tapia R."/>
            <person name="Teshima H."/>
            <person name="Woyke T."/>
            <person name="Fox B.G."/>
            <person name="Angert E.R."/>
            <person name="Currie C.R."/>
        </authorList>
    </citation>
    <scope>NUCLEOTIDE SEQUENCE [LARGE SCALE GENOMIC DNA]</scope>
    <source>
        <strain evidence="6">ATCC 49066 / DSM 5427 / NCIMB 11756 / RHM5</strain>
    </source>
</reference>
<dbReference type="EMBL" id="CP002582">
    <property type="protein sequence ID" value="ADZ83711.1"/>
    <property type="molecule type" value="Genomic_DNA"/>
</dbReference>
<dbReference type="InterPro" id="IPR036390">
    <property type="entry name" value="WH_DNA-bd_sf"/>
</dbReference>
<evidence type="ECO:0000256" key="1">
    <source>
        <dbReference type="ARBA" id="ARBA00023015"/>
    </source>
</evidence>
<sequence>MTLNLREDLKSKFRKGEFNCEKELTLSIISGKWKVVIIYHLGHEGAYRYGALKRLFLGNISNQILAKQLRELEQDGIVERTVYPEIPPRVEYNLTTRGYTLVPIIDSLYEWGKTNMDYYIERLLIDQEQEEELDE</sequence>
<name>F2JPQ1_CELLD</name>
<evidence type="ECO:0000259" key="4">
    <source>
        <dbReference type="PROSITE" id="PS51118"/>
    </source>
</evidence>
<dbReference type="SUPFAM" id="SSF46785">
    <property type="entry name" value="Winged helix' DNA-binding domain"/>
    <property type="match status" value="1"/>
</dbReference>
<evidence type="ECO:0000256" key="3">
    <source>
        <dbReference type="ARBA" id="ARBA00023163"/>
    </source>
</evidence>
<protein>
    <submittedName>
        <fullName evidence="5">Transcriptional regulator, HxlR family</fullName>
    </submittedName>
</protein>
<keyword evidence="6" id="KW-1185">Reference proteome</keyword>
<dbReference type="RefSeq" id="WP_013657005.1">
    <property type="nucleotide sequence ID" value="NC_015275.1"/>
</dbReference>
<evidence type="ECO:0000313" key="5">
    <source>
        <dbReference type="EMBL" id="ADZ83711.1"/>
    </source>
</evidence>
<dbReference type="STRING" id="642492.Clole_1996"/>
<dbReference type="AlphaFoldDB" id="F2JPQ1"/>
<organism evidence="5 6">
    <name type="scientific">Cellulosilyticum lentocellum (strain ATCC 49066 / DSM 5427 / NCIMB 11756 / RHM5)</name>
    <name type="common">Clostridium lentocellum</name>
    <dbReference type="NCBI Taxonomy" id="642492"/>
    <lineage>
        <taxon>Bacteria</taxon>
        <taxon>Bacillati</taxon>
        <taxon>Bacillota</taxon>
        <taxon>Clostridia</taxon>
        <taxon>Lachnospirales</taxon>
        <taxon>Cellulosilyticaceae</taxon>
        <taxon>Cellulosilyticum</taxon>
    </lineage>
</organism>
<dbReference type="PROSITE" id="PS51118">
    <property type="entry name" value="HTH_HXLR"/>
    <property type="match status" value="1"/>
</dbReference>
<dbReference type="Proteomes" id="UP000008467">
    <property type="component" value="Chromosome"/>
</dbReference>
<keyword evidence="2" id="KW-0238">DNA-binding</keyword>
<dbReference type="Pfam" id="PF01638">
    <property type="entry name" value="HxlR"/>
    <property type="match status" value="1"/>
</dbReference>
<gene>
    <name evidence="5" type="ordered locus">Clole_1996</name>
</gene>
<dbReference type="eggNOG" id="COG1733">
    <property type="taxonomic scope" value="Bacteria"/>
</dbReference>
<evidence type="ECO:0000313" key="6">
    <source>
        <dbReference type="Proteomes" id="UP000008467"/>
    </source>
</evidence>
<feature type="domain" description="HTH hxlR-type" evidence="4">
    <location>
        <begin position="20"/>
        <end position="120"/>
    </location>
</feature>
<dbReference type="Gene3D" id="1.10.10.10">
    <property type="entry name" value="Winged helix-like DNA-binding domain superfamily/Winged helix DNA-binding domain"/>
    <property type="match status" value="1"/>
</dbReference>
<dbReference type="InterPro" id="IPR002577">
    <property type="entry name" value="HTH_HxlR"/>
</dbReference>
<keyword evidence="3" id="KW-0804">Transcription</keyword>
<accession>F2JPQ1</accession>
<dbReference type="HOGENOM" id="CLU_111585_5_1_9"/>
<dbReference type="InterPro" id="IPR036388">
    <property type="entry name" value="WH-like_DNA-bd_sf"/>
</dbReference>
<dbReference type="PANTHER" id="PTHR33204:SF38">
    <property type="entry name" value="HTH-TYPE TRANSCRIPTIONAL ACTIVATOR HXLR"/>
    <property type="match status" value="1"/>
</dbReference>
<keyword evidence="1" id="KW-0805">Transcription regulation</keyword>
<evidence type="ECO:0000256" key="2">
    <source>
        <dbReference type="ARBA" id="ARBA00023125"/>
    </source>
</evidence>
<dbReference type="PANTHER" id="PTHR33204">
    <property type="entry name" value="TRANSCRIPTIONAL REGULATOR, MARR FAMILY"/>
    <property type="match status" value="1"/>
</dbReference>